<proteinExistence type="predicted"/>
<gene>
    <name evidence="2" type="ORF">ElyMa_005854100</name>
</gene>
<evidence type="ECO:0000256" key="1">
    <source>
        <dbReference type="SAM" id="MobiDB-lite"/>
    </source>
</evidence>
<comment type="caution">
    <text evidence="2">The sequence shown here is derived from an EMBL/GenBank/DDBJ whole genome shotgun (WGS) entry which is preliminary data.</text>
</comment>
<accession>A0AAV4G0H3</accession>
<protein>
    <submittedName>
        <fullName evidence="2">Uncharacterized protein</fullName>
    </submittedName>
</protein>
<dbReference type="Proteomes" id="UP000762676">
    <property type="component" value="Unassembled WGS sequence"/>
</dbReference>
<feature type="compositionally biased region" description="Basic and acidic residues" evidence="1">
    <location>
        <begin position="185"/>
        <end position="195"/>
    </location>
</feature>
<dbReference type="AlphaFoldDB" id="A0AAV4G0H3"/>
<keyword evidence="3" id="KW-1185">Reference proteome</keyword>
<sequence>MLEQSRKQVYQFVLLLHLKSQKQALRINPHVRGQNRYGEYAAEGDPQVTTQLRDRSRGITKGHVRLCSVTPNLSKFWYVIRYLRWHTRTLVTVAQLRNTAHPLDLQRRDLTQAAKNKQNWSRRRSAWHRSSAQTRSRLALRSSETLLLHFRRQSRQEGGLMRSRLSSKGGGHDDDDDDDDDGGDDDNRKQRDVSL</sequence>
<feature type="compositionally biased region" description="Acidic residues" evidence="1">
    <location>
        <begin position="173"/>
        <end position="184"/>
    </location>
</feature>
<name>A0AAV4G0H3_9GAST</name>
<organism evidence="2 3">
    <name type="scientific">Elysia marginata</name>
    <dbReference type="NCBI Taxonomy" id="1093978"/>
    <lineage>
        <taxon>Eukaryota</taxon>
        <taxon>Metazoa</taxon>
        <taxon>Spiralia</taxon>
        <taxon>Lophotrochozoa</taxon>
        <taxon>Mollusca</taxon>
        <taxon>Gastropoda</taxon>
        <taxon>Heterobranchia</taxon>
        <taxon>Euthyneura</taxon>
        <taxon>Panpulmonata</taxon>
        <taxon>Sacoglossa</taxon>
        <taxon>Placobranchoidea</taxon>
        <taxon>Plakobranchidae</taxon>
        <taxon>Elysia</taxon>
    </lineage>
</organism>
<evidence type="ECO:0000313" key="2">
    <source>
        <dbReference type="EMBL" id="GFR78601.1"/>
    </source>
</evidence>
<reference evidence="2 3" key="1">
    <citation type="journal article" date="2021" name="Elife">
        <title>Chloroplast acquisition without the gene transfer in kleptoplastic sea slugs, Plakobranchus ocellatus.</title>
        <authorList>
            <person name="Maeda T."/>
            <person name="Takahashi S."/>
            <person name="Yoshida T."/>
            <person name="Shimamura S."/>
            <person name="Takaki Y."/>
            <person name="Nagai Y."/>
            <person name="Toyoda A."/>
            <person name="Suzuki Y."/>
            <person name="Arimoto A."/>
            <person name="Ishii H."/>
            <person name="Satoh N."/>
            <person name="Nishiyama T."/>
            <person name="Hasebe M."/>
            <person name="Maruyama T."/>
            <person name="Minagawa J."/>
            <person name="Obokata J."/>
            <person name="Shigenobu S."/>
        </authorList>
    </citation>
    <scope>NUCLEOTIDE SEQUENCE [LARGE SCALE GENOMIC DNA]</scope>
</reference>
<evidence type="ECO:0000313" key="3">
    <source>
        <dbReference type="Proteomes" id="UP000762676"/>
    </source>
</evidence>
<feature type="region of interest" description="Disordered" evidence="1">
    <location>
        <begin position="114"/>
        <end position="134"/>
    </location>
</feature>
<dbReference type="EMBL" id="BMAT01011756">
    <property type="protein sequence ID" value="GFR78601.1"/>
    <property type="molecule type" value="Genomic_DNA"/>
</dbReference>
<feature type="region of interest" description="Disordered" evidence="1">
    <location>
        <begin position="155"/>
        <end position="195"/>
    </location>
</feature>